<protein>
    <submittedName>
        <fullName evidence="1">Uncharacterized protein</fullName>
    </submittedName>
</protein>
<evidence type="ECO:0000313" key="2">
    <source>
        <dbReference type="Proteomes" id="UP001431209"/>
    </source>
</evidence>
<dbReference type="PANTHER" id="PTHR46579">
    <property type="entry name" value="F5/8 TYPE C DOMAIN-CONTAINING PROTEIN-RELATED"/>
    <property type="match status" value="1"/>
</dbReference>
<dbReference type="AlphaFoldDB" id="A0AAW2YMC8"/>
<proteinExistence type="predicted"/>
<feature type="non-terminal residue" evidence="1">
    <location>
        <position position="218"/>
    </location>
</feature>
<dbReference type="EMBL" id="JAOPGA020000288">
    <property type="protein sequence ID" value="KAL0477996.1"/>
    <property type="molecule type" value="Genomic_DNA"/>
</dbReference>
<feature type="non-terminal residue" evidence="1">
    <location>
        <position position="1"/>
    </location>
</feature>
<dbReference type="PANTHER" id="PTHR46579:SF1">
    <property type="entry name" value="F5_8 TYPE C DOMAIN-CONTAINING PROTEIN"/>
    <property type="match status" value="1"/>
</dbReference>
<comment type="caution">
    <text evidence="1">The sequence shown here is derived from an EMBL/GenBank/DDBJ whole genome shotgun (WGS) entry which is preliminary data.</text>
</comment>
<sequence>HYKEAYEYISTNNQSYKGIQAVPKLCEFPKWITPNRITIDPMHNLWEGITKQVVESFFRNPKFKSETFYIKKNVWLGEINRKWMNLKLPLHFHRYTRSLEHFTSFKAVELRIFMVYFFPSVILPMIPEEARNMVSFLIEAVQVLIGESITAQQLREAKEKLTKFQVWYMLLAGEDRCTNNIHLLEHLADCVEKFGPLWTSSCFPWEDFNGTLVKCITG</sequence>
<reference evidence="1 2" key="1">
    <citation type="submission" date="2024-03" db="EMBL/GenBank/DDBJ databases">
        <title>The Acrasis kona genome and developmental transcriptomes reveal deep origins of eukaryotic multicellular pathways.</title>
        <authorList>
            <person name="Sheikh S."/>
            <person name="Fu C.-J."/>
            <person name="Brown M.W."/>
            <person name="Baldauf S.L."/>
        </authorList>
    </citation>
    <scope>NUCLEOTIDE SEQUENCE [LARGE SCALE GENOMIC DNA]</scope>
    <source>
        <strain evidence="1 2">ATCC MYA-3509</strain>
    </source>
</reference>
<name>A0AAW2YMC8_9EUKA</name>
<dbReference type="Proteomes" id="UP001431209">
    <property type="component" value="Unassembled WGS sequence"/>
</dbReference>
<evidence type="ECO:0000313" key="1">
    <source>
        <dbReference type="EMBL" id="KAL0477996.1"/>
    </source>
</evidence>
<keyword evidence="2" id="KW-1185">Reference proteome</keyword>
<organism evidence="1 2">
    <name type="scientific">Acrasis kona</name>
    <dbReference type="NCBI Taxonomy" id="1008807"/>
    <lineage>
        <taxon>Eukaryota</taxon>
        <taxon>Discoba</taxon>
        <taxon>Heterolobosea</taxon>
        <taxon>Tetramitia</taxon>
        <taxon>Eutetramitia</taxon>
        <taxon>Acrasidae</taxon>
        <taxon>Acrasis</taxon>
    </lineage>
</organism>
<gene>
    <name evidence="1" type="ORF">AKO1_005363</name>
</gene>
<accession>A0AAW2YMC8</accession>